<dbReference type="EMBL" id="ML213590">
    <property type="protein sequence ID" value="TFK44542.1"/>
    <property type="molecule type" value="Genomic_DNA"/>
</dbReference>
<gene>
    <name evidence="1" type="ORF">BDQ12DRAFT_673182</name>
</gene>
<evidence type="ECO:0000313" key="2">
    <source>
        <dbReference type="Proteomes" id="UP000308652"/>
    </source>
</evidence>
<dbReference type="OrthoDB" id="544685at2759"/>
<name>A0A5C3MGR1_9AGAR</name>
<protein>
    <submittedName>
        <fullName evidence="1">Uncharacterized protein</fullName>
    </submittedName>
</protein>
<proteinExistence type="predicted"/>
<sequence length="690" mass="75653">MSVPPTSTQKTLLTSVQKFHIHDTLPTSSIHPFTASAEHSCALLNEIIQSTEQISNSLSAYQSAPWSNPKLVTLLRQHTASAHVLHLAERNINYIADSLHKRAGVVYGESIPLDPTLIPEWCISRLEAWGKLAGMETFKDDSKEGVMTVMLAGKVLVVDVDFSFQRETPDKPTVRVASVKTSYAISNNASGSASNTNGSSSLDGFLAEYIQKFCTEVQKADDLRDPEEAWRLGHDVFRQLRYLVMLDKLASANNEFTGIRWFVDIDGLCPVLEKFAKSEAEIVISSLSTARAPLDIFLLRSHALPLPYLVSPSISFLVSLSPLSYLSLFRSLTSSPTEANLNLPNLDIPLPQIRSYLTSSPKGATVATLSLTTTTDAQLFPASISMPNITSRPTFPLVSSGSELEHVFPQLSDPSDSIDATGESKSMQHLWVLDFTAGGKNRGVVMSQSRMRDIELVVNPLAGMDHLDTVDLVPFGYGSWLDLLLNPGNESSPERYIALYTSPSSAHPPLELRLTAPEEPGFLLEKVPVHSMKEIWGILEIVREQCWLNEVLAGCNWTTEGLDMEHVDLPKESEPTEDELQSVLSGSFIPRKIPVNVYLPSTSGTNDTLFGTDLETIRRPRIVMTAPEPSPISGLIEITVSYDETKPRGIAIEVQGAMGADIKVDVLEERSRRGGTLGLPGNVWATAHTH</sequence>
<dbReference type="STRING" id="68775.A0A5C3MGR1"/>
<reference evidence="1 2" key="1">
    <citation type="journal article" date="2019" name="Nat. Ecol. Evol.">
        <title>Megaphylogeny resolves global patterns of mushroom evolution.</title>
        <authorList>
            <person name="Varga T."/>
            <person name="Krizsan K."/>
            <person name="Foldi C."/>
            <person name="Dima B."/>
            <person name="Sanchez-Garcia M."/>
            <person name="Sanchez-Ramirez S."/>
            <person name="Szollosi G.J."/>
            <person name="Szarkandi J.G."/>
            <person name="Papp V."/>
            <person name="Albert L."/>
            <person name="Andreopoulos W."/>
            <person name="Angelini C."/>
            <person name="Antonin V."/>
            <person name="Barry K.W."/>
            <person name="Bougher N.L."/>
            <person name="Buchanan P."/>
            <person name="Buyck B."/>
            <person name="Bense V."/>
            <person name="Catcheside P."/>
            <person name="Chovatia M."/>
            <person name="Cooper J."/>
            <person name="Damon W."/>
            <person name="Desjardin D."/>
            <person name="Finy P."/>
            <person name="Geml J."/>
            <person name="Haridas S."/>
            <person name="Hughes K."/>
            <person name="Justo A."/>
            <person name="Karasinski D."/>
            <person name="Kautmanova I."/>
            <person name="Kiss B."/>
            <person name="Kocsube S."/>
            <person name="Kotiranta H."/>
            <person name="LaButti K.M."/>
            <person name="Lechner B.E."/>
            <person name="Liimatainen K."/>
            <person name="Lipzen A."/>
            <person name="Lukacs Z."/>
            <person name="Mihaltcheva S."/>
            <person name="Morgado L.N."/>
            <person name="Niskanen T."/>
            <person name="Noordeloos M.E."/>
            <person name="Ohm R.A."/>
            <person name="Ortiz-Santana B."/>
            <person name="Ovrebo C."/>
            <person name="Racz N."/>
            <person name="Riley R."/>
            <person name="Savchenko A."/>
            <person name="Shiryaev A."/>
            <person name="Soop K."/>
            <person name="Spirin V."/>
            <person name="Szebenyi C."/>
            <person name="Tomsovsky M."/>
            <person name="Tulloss R.E."/>
            <person name="Uehling J."/>
            <person name="Grigoriev I.V."/>
            <person name="Vagvolgyi C."/>
            <person name="Papp T."/>
            <person name="Martin F.M."/>
            <person name="Miettinen O."/>
            <person name="Hibbett D.S."/>
            <person name="Nagy L.G."/>
        </authorList>
    </citation>
    <scope>NUCLEOTIDE SEQUENCE [LARGE SCALE GENOMIC DNA]</scope>
    <source>
        <strain evidence="1 2">CBS 166.37</strain>
    </source>
</reference>
<dbReference type="AlphaFoldDB" id="A0A5C3MGR1"/>
<evidence type="ECO:0000313" key="1">
    <source>
        <dbReference type="EMBL" id="TFK44542.1"/>
    </source>
</evidence>
<accession>A0A5C3MGR1</accession>
<keyword evidence="2" id="KW-1185">Reference proteome</keyword>
<dbReference type="Proteomes" id="UP000308652">
    <property type="component" value="Unassembled WGS sequence"/>
</dbReference>
<organism evidence="1 2">
    <name type="scientific">Crucibulum laeve</name>
    <dbReference type="NCBI Taxonomy" id="68775"/>
    <lineage>
        <taxon>Eukaryota</taxon>
        <taxon>Fungi</taxon>
        <taxon>Dikarya</taxon>
        <taxon>Basidiomycota</taxon>
        <taxon>Agaricomycotina</taxon>
        <taxon>Agaricomycetes</taxon>
        <taxon>Agaricomycetidae</taxon>
        <taxon>Agaricales</taxon>
        <taxon>Agaricineae</taxon>
        <taxon>Nidulariaceae</taxon>
        <taxon>Crucibulum</taxon>
    </lineage>
</organism>